<dbReference type="SUPFAM" id="SSF47413">
    <property type="entry name" value="lambda repressor-like DNA-binding domains"/>
    <property type="match status" value="1"/>
</dbReference>
<evidence type="ECO:0000313" key="5">
    <source>
        <dbReference type="EMBL" id="MFL0163995.1"/>
    </source>
</evidence>
<dbReference type="RefSeq" id="WP_406760450.1">
    <property type="nucleotide sequence ID" value="NZ_JBJIAB010000002.1"/>
</dbReference>
<evidence type="ECO:0000256" key="2">
    <source>
        <dbReference type="ARBA" id="ARBA00023125"/>
    </source>
</evidence>
<reference evidence="5 6" key="1">
    <citation type="submission" date="2024-11" db="EMBL/GenBank/DDBJ databases">
        <authorList>
            <person name="Heng Y.C."/>
            <person name="Lim A.C.H."/>
            <person name="Lee J.K.Y."/>
            <person name="Kittelmann S."/>
        </authorList>
    </citation>
    <scope>NUCLEOTIDE SEQUENCE [LARGE SCALE GENOMIC DNA]</scope>
    <source>
        <strain evidence="5 6">WILCCON 0112</strain>
    </source>
</reference>
<dbReference type="SMART" id="SM00530">
    <property type="entry name" value="HTH_XRE"/>
    <property type="match status" value="1"/>
</dbReference>
<evidence type="ECO:0000259" key="4">
    <source>
        <dbReference type="PROSITE" id="PS50943"/>
    </source>
</evidence>
<sequence>MKGTINYNAVGLRVKVEREKLGYTREVFSEMVGIAPVYLGQIERAERKMSLDTFVKVASSLNVTLDYLIYGDESYDISKNELIDIINNRTKRELNVLSKVLKALFQNLKK</sequence>
<dbReference type="InterPro" id="IPR010982">
    <property type="entry name" value="Lambda_DNA-bd_dom_sf"/>
</dbReference>
<evidence type="ECO:0000256" key="3">
    <source>
        <dbReference type="ARBA" id="ARBA00023163"/>
    </source>
</evidence>
<dbReference type="PROSITE" id="PS50943">
    <property type="entry name" value="HTH_CROC1"/>
    <property type="match status" value="1"/>
</dbReference>
<dbReference type="PANTHER" id="PTHR46797:SF23">
    <property type="entry name" value="HTH-TYPE TRANSCRIPTIONAL REGULATOR SUTR"/>
    <property type="match status" value="1"/>
</dbReference>
<gene>
    <name evidence="5" type="ORF">ACJDTP_02795</name>
</gene>
<keyword evidence="6" id="KW-1185">Reference proteome</keyword>
<dbReference type="InterPro" id="IPR050807">
    <property type="entry name" value="TransReg_Diox_bact_type"/>
</dbReference>
<keyword evidence="3" id="KW-0804">Transcription</keyword>
<dbReference type="PANTHER" id="PTHR46797">
    <property type="entry name" value="HTH-TYPE TRANSCRIPTIONAL REGULATOR"/>
    <property type="match status" value="1"/>
</dbReference>
<keyword evidence="2" id="KW-0238">DNA-binding</keyword>
<dbReference type="Gene3D" id="1.10.260.40">
    <property type="entry name" value="lambda repressor-like DNA-binding domains"/>
    <property type="match status" value="1"/>
</dbReference>
<comment type="caution">
    <text evidence="5">The sequence shown here is derived from an EMBL/GenBank/DDBJ whole genome shotgun (WGS) entry which is preliminary data.</text>
</comment>
<dbReference type="CDD" id="cd00093">
    <property type="entry name" value="HTH_XRE"/>
    <property type="match status" value="1"/>
</dbReference>
<accession>A0ABW8S1C4</accession>
<dbReference type="Proteomes" id="UP001623600">
    <property type="component" value="Unassembled WGS sequence"/>
</dbReference>
<proteinExistence type="predicted"/>
<feature type="domain" description="HTH cro/C1-type" evidence="4">
    <location>
        <begin position="14"/>
        <end position="68"/>
    </location>
</feature>
<evidence type="ECO:0000256" key="1">
    <source>
        <dbReference type="ARBA" id="ARBA00023015"/>
    </source>
</evidence>
<name>A0ABW8S1C4_9CLOT</name>
<protein>
    <submittedName>
        <fullName evidence="5">Helix-turn-helix domain-containing protein</fullName>
    </submittedName>
</protein>
<dbReference type="Pfam" id="PF01381">
    <property type="entry name" value="HTH_3"/>
    <property type="match status" value="1"/>
</dbReference>
<dbReference type="EMBL" id="JBJIAB010000002">
    <property type="protein sequence ID" value="MFL0163995.1"/>
    <property type="molecule type" value="Genomic_DNA"/>
</dbReference>
<evidence type="ECO:0000313" key="6">
    <source>
        <dbReference type="Proteomes" id="UP001623600"/>
    </source>
</evidence>
<dbReference type="InterPro" id="IPR001387">
    <property type="entry name" value="Cro/C1-type_HTH"/>
</dbReference>
<organism evidence="5 6">
    <name type="scientific">Candidatus Clostridium helianthi</name>
    <dbReference type="NCBI Taxonomy" id="3381660"/>
    <lineage>
        <taxon>Bacteria</taxon>
        <taxon>Bacillati</taxon>
        <taxon>Bacillota</taxon>
        <taxon>Clostridia</taxon>
        <taxon>Eubacteriales</taxon>
        <taxon>Clostridiaceae</taxon>
        <taxon>Clostridium</taxon>
    </lineage>
</organism>
<keyword evidence="1" id="KW-0805">Transcription regulation</keyword>